<gene>
    <name evidence="4" type="primary">LOC101253139</name>
</gene>
<evidence type="ECO:0000313" key="5">
    <source>
        <dbReference type="Proteomes" id="UP000004994"/>
    </source>
</evidence>
<feature type="domain" description="EF-hand" evidence="3">
    <location>
        <begin position="275"/>
        <end position="310"/>
    </location>
</feature>
<feature type="compositionally biased region" description="Polar residues" evidence="2">
    <location>
        <begin position="182"/>
        <end position="193"/>
    </location>
</feature>
<dbReference type="GO" id="GO:0005509">
    <property type="term" value="F:calcium ion binding"/>
    <property type="evidence" value="ECO:0000318"/>
    <property type="project" value="GO_Central"/>
</dbReference>
<feature type="compositionally biased region" description="Basic and acidic residues" evidence="2">
    <location>
        <begin position="34"/>
        <end position="53"/>
    </location>
</feature>
<protein>
    <recommendedName>
        <fullName evidence="3">EF-hand domain-containing protein</fullName>
    </recommendedName>
</protein>
<dbReference type="Proteomes" id="UP000004994">
    <property type="component" value="Chromosome 1"/>
</dbReference>
<dbReference type="OMA" id="VRCNMIK"/>
<dbReference type="CDD" id="cd00051">
    <property type="entry name" value="EFh"/>
    <property type="match status" value="1"/>
</dbReference>
<feature type="region of interest" description="Disordered" evidence="2">
    <location>
        <begin position="1"/>
        <end position="123"/>
    </location>
</feature>
<proteinExistence type="predicted"/>
<dbReference type="InParanoid" id="A0A3Q7EKW1"/>
<dbReference type="InterPro" id="IPR018247">
    <property type="entry name" value="EF_Hand_1_Ca_BS"/>
</dbReference>
<dbReference type="GeneID" id="101253139"/>
<dbReference type="FunCoup" id="A0A3Q7EKW1">
    <property type="interactions" value="791"/>
</dbReference>
<dbReference type="PROSITE" id="PS50222">
    <property type="entry name" value="EF_HAND_2"/>
    <property type="match status" value="1"/>
</dbReference>
<feature type="compositionally biased region" description="Acidic residues" evidence="2">
    <location>
        <begin position="100"/>
        <end position="112"/>
    </location>
</feature>
<dbReference type="InterPro" id="IPR002048">
    <property type="entry name" value="EF_hand_dom"/>
</dbReference>
<dbReference type="AlphaFoldDB" id="A0A3Q7EKW1"/>
<dbReference type="SUPFAM" id="SSF47473">
    <property type="entry name" value="EF-hand"/>
    <property type="match status" value="1"/>
</dbReference>
<reference evidence="4" key="1">
    <citation type="journal article" date="2012" name="Nature">
        <title>The tomato genome sequence provides insights into fleshy fruit evolution.</title>
        <authorList>
            <consortium name="Tomato Genome Consortium"/>
        </authorList>
    </citation>
    <scope>NUCLEOTIDE SEQUENCE [LARGE SCALE GENOMIC DNA]</scope>
    <source>
        <strain evidence="4">cv. Heinz 1706</strain>
    </source>
</reference>
<evidence type="ECO:0000256" key="1">
    <source>
        <dbReference type="ARBA" id="ARBA00022837"/>
    </source>
</evidence>
<keyword evidence="1" id="KW-0106">Calcium</keyword>
<dbReference type="Pfam" id="PF13499">
    <property type="entry name" value="EF-hand_7"/>
    <property type="match status" value="1"/>
</dbReference>
<keyword evidence="5" id="KW-1185">Reference proteome</keyword>
<name>A0A3Q7EKW1_SOLLC</name>
<feature type="region of interest" description="Disordered" evidence="2">
    <location>
        <begin position="179"/>
        <end position="235"/>
    </location>
</feature>
<accession>A0A3Q7EKW1</accession>
<sequence length="319" mass="35938">MEKSNVSDSETEERNSDSSSDSEESPAEPQRTGKLTDYEKQRMKRIEENRARMEAMGLHKMATSLMGSSPKPQKKGKDRKGKKKVADEDEDYDPVQSEDLSCDTGEEDDGDFEVSKSQLKKSKKKIQTTKKRVSNTMDFVNDDVTMDFVDDDVALMQAIALSLQDSAGFLNLANKVPMQGTDADSTNKYSNGKASLKKVSNEKASSKEASNEKEVGTCNQEDVTGKRKRKQQTRNRVQMTEDDLIMHFFQFDEAGKGSINFRDLQKMVVSHDFTWSDEDMANMIRCFDSNGDGKLSLDDFRKIVVRCNMIQGSEDASKE</sequence>
<dbReference type="PaxDb" id="4081-Solyc01g090920.2.1"/>
<reference evidence="4" key="2">
    <citation type="submission" date="2019-01" db="UniProtKB">
        <authorList>
            <consortium name="EnsemblPlants"/>
        </authorList>
    </citation>
    <scope>IDENTIFICATION</scope>
    <source>
        <strain evidence="4">cv. Heinz 1706</strain>
    </source>
</reference>
<dbReference type="InterPro" id="IPR011992">
    <property type="entry name" value="EF-hand-dom_pair"/>
</dbReference>
<dbReference type="PROSITE" id="PS00018">
    <property type="entry name" value="EF_HAND_1"/>
    <property type="match status" value="1"/>
</dbReference>
<dbReference type="Gramene" id="Solyc01g090920.3.1">
    <property type="protein sequence ID" value="Solyc01g090920.3.1"/>
    <property type="gene ID" value="Solyc01g090920.3"/>
</dbReference>
<dbReference type="SMART" id="SM00054">
    <property type="entry name" value="EFh"/>
    <property type="match status" value="2"/>
</dbReference>
<dbReference type="OrthoDB" id="293868at2759"/>
<dbReference type="Gene3D" id="1.10.238.10">
    <property type="entry name" value="EF-hand"/>
    <property type="match status" value="1"/>
</dbReference>
<feature type="compositionally biased region" description="Basic residues" evidence="2">
    <location>
        <begin position="72"/>
        <end position="83"/>
    </location>
</feature>
<dbReference type="RefSeq" id="XP_010325579.1">
    <property type="nucleotide sequence ID" value="XM_010327277.4"/>
</dbReference>
<evidence type="ECO:0000313" key="4">
    <source>
        <dbReference type="EnsemblPlants" id="Solyc01g090920.3.1"/>
    </source>
</evidence>
<dbReference type="EnsemblPlants" id="Solyc01g090920.3.1">
    <property type="protein sequence ID" value="Solyc01g090920.3.1"/>
    <property type="gene ID" value="Solyc01g090920.3"/>
</dbReference>
<feature type="compositionally biased region" description="Basic and acidic residues" evidence="2">
    <location>
        <begin position="199"/>
        <end position="215"/>
    </location>
</feature>
<evidence type="ECO:0000256" key="2">
    <source>
        <dbReference type="SAM" id="MobiDB-lite"/>
    </source>
</evidence>
<evidence type="ECO:0000259" key="3">
    <source>
        <dbReference type="PROSITE" id="PS50222"/>
    </source>
</evidence>
<organism evidence="4">
    <name type="scientific">Solanum lycopersicum</name>
    <name type="common">Tomato</name>
    <name type="synonym">Lycopersicon esculentum</name>
    <dbReference type="NCBI Taxonomy" id="4081"/>
    <lineage>
        <taxon>Eukaryota</taxon>
        <taxon>Viridiplantae</taxon>
        <taxon>Streptophyta</taxon>
        <taxon>Embryophyta</taxon>
        <taxon>Tracheophyta</taxon>
        <taxon>Spermatophyta</taxon>
        <taxon>Magnoliopsida</taxon>
        <taxon>eudicotyledons</taxon>
        <taxon>Gunneridae</taxon>
        <taxon>Pentapetalae</taxon>
        <taxon>asterids</taxon>
        <taxon>lamiids</taxon>
        <taxon>Solanales</taxon>
        <taxon>Solanaceae</taxon>
        <taxon>Solanoideae</taxon>
        <taxon>Solaneae</taxon>
        <taxon>Solanum</taxon>
        <taxon>Solanum subgen. Lycopersicon</taxon>
    </lineage>
</organism>
<dbReference type="STRING" id="4081.A0A3Q7EKW1"/>